<evidence type="ECO:0000256" key="1">
    <source>
        <dbReference type="SAM" id="Phobius"/>
    </source>
</evidence>
<keyword evidence="3" id="KW-1185">Reference proteome</keyword>
<name>A0AAD4N9B9_9BILA</name>
<dbReference type="Proteomes" id="UP001201812">
    <property type="component" value="Unassembled WGS sequence"/>
</dbReference>
<feature type="transmembrane region" description="Helical" evidence="1">
    <location>
        <begin position="6"/>
        <end position="32"/>
    </location>
</feature>
<accession>A0AAD4N9B9</accession>
<organism evidence="2 3">
    <name type="scientific">Ditylenchus destructor</name>
    <dbReference type="NCBI Taxonomy" id="166010"/>
    <lineage>
        <taxon>Eukaryota</taxon>
        <taxon>Metazoa</taxon>
        <taxon>Ecdysozoa</taxon>
        <taxon>Nematoda</taxon>
        <taxon>Chromadorea</taxon>
        <taxon>Rhabditida</taxon>
        <taxon>Tylenchina</taxon>
        <taxon>Tylenchomorpha</taxon>
        <taxon>Sphaerularioidea</taxon>
        <taxon>Anguinidae</taxon>
        <taxon>Anguininae</taxon>
        <taxon>Ditylenchus</taxon>
    </lineage>
</organism>
<sequence length="328" mass="36628">MKADHFGSLLLVLMGAFGISLQLLIVATFVAYADYRKTMCIRMMLSISVLEAIQLSCHFLMSLAVVFEADLVGRTATVIGAAVVASWSAMLPQHTLLALNRFLVLGDMCGRGARNRYSSIIFNILLSLCWLWGIAFFVLLQTPLSEISFIRDWSAFKYNANKTFASITGPIGTANMAASPSLCLAIYLVILFKLVRHRRLFSISSSDRWANNSRKPSETPQLLNKAELCLLLQSFLGFTLIGLLIIANYLLSAKVIPITKSVLTSLYGLWIMCCTFSSVLYLVINKTLRRRAFLLLFHWSKERDSSTITVSHISVTQKVTMRPRAFTS</sequence>
<reference evidence="2" key="1">
    <citation type="submission" date="2022-01" db="EMBL/GenBank/DDBJ databases">
        <title>Genome Sequence Resource for Two Populations of Ditylenchus destructor, the Migratory Endoparasitic Phytonematode.</title>
        <authorList>
            <person name="Zhang H."/>
            <person name="Lin R."/>
            <person name="Xie B."/>
        </authorList>
    </citation>
    <scope>NUCLEOTIDE SEQUENCE</scope>
    <source>
        <strain evidence="2">BazhouSP</strain>
    </source>
</reference>
<evidence type="ECO:0000313" key="3">
    <source>
        <dbReference type="Proteomes" id="UP001201812"/>
    </source>
</evidence>
<evidence type="ECO:0000313" key="2">
    <source>
        <dbReference type="EMBL" id="KAI1719137.1"/>
    </source>
</evidence>
<feature type="transmembrane region" description="Helical" evidence="1">
    <location>
        <begin position="263"/>
        <end position="284"/>
    </location>
</feature>
<comment type="caution">
    <text evidence="2">The sequence shown here is derived from an EMBL/GenBank/DDBJ whole genome shotgun (WGS) entry which is preliminary data.</text>
</comment>
<feature type="transmembrane region" description="Helical" evidence="1">
    <location>
        <begin position="44"/>
        <end position="67"/>
    </location>
</feature>
<feature type="transmembrane region" description="Helical" evidence="1">
    <location>
        <begin position="79"/>
        <end position="99"/>
    </location>
</feature>
<keyword evidence="1" id="KW-0812">Transmembrane</keyword>
<feature type="transmembrane region" description="Helical" evidence="1">
    <location>
        <begin position="120"/>
        <end position="140"/>
    </location>
</feature>
<proteinExistence type="predicted"/>
<feature type="transmembrane region" description="Helical" evidence="1">
    <location>
        <begin position="228"/>
        <end position="251"/>
    </location>
</feature>
<gene>
    <name evidence="2" type="ORF">DdX_06264</name>
</gene>
<dbReference type="InterPro" id="IPR019425">
    <property type="entry name" value="7TM_GPCR_serpentine_rcpt_Srt"/>
</dbReference>
<keyword evidence="1" id="KW-0472">Membrane</keyword>
<protein>
    <submittedName>
        <fullName evidence="2">Uncharacterized protein</fullName>
    </submittedName>
</protein>
<feature type="transmembrane region" description="Helical" evidence="1">
    <location>
        <begin position="176"/>
        <end position="195"/>
    </location>
</feature>
<dbReference type="EMBL" id="JAKKPZ010000007">
    <property type="protein sequence ID" value="KAI1719137.1"/>
    <property type="molecule type" value="Genomic_DNA"/>
</dbReference>
<dbReference type="PANTHER" id="PTHR23021">
    <property type="entry name" value="SERPENTINE RECEPTOR, CLASS T"/>
    <property type="match status" value="1"/>
</dbReference>
<keyword evidence="1" id="KW-1133">Transmembrane helix</keyword>
<dbReference type="AlphaFoldDB" id="A0AAD4N9B9"/>